<feature type="chain" id="PRO_5047211793" evidence="2">
    <location>
        <begin position="22"/>
        <end position="375"/>
    </location>
</feature>
<accession>A0ABS3Q3Z8</accession>
<reference evidence="3 4" key="1">
    <citation type="submission" date="2021-03" db="EMBL/GenBank/DDBJ databases">
        <title>Thiomicrorhabdus sp.nov.,novel sulfur-oxidizing bacteria isolated from coastal sediment.</title>
        <authorList>
            <person name="Liu X."/>
        </authorList>
    </citation>
    <scope>NUCLEOTIDE SEQUENCE [LARGE SCALE GENOMIC DNA]</scope>
    <source>
        <strain evidence="3 4">6S2-11</strain>
    </source>
</reference>
<feature type="region of interest" description="Disordered" evidence="1">
    <location>
        <begin position="28"/>
        <end position="52"/>
    </location>
</feature>
<evidence type="ECO:0000313" key="3">
    <source>
        <dbReference type="EMBL" id="MBO1927060.1"/>
    </source>
</evidence>
<dbReference type="PROSITE" id="PS51257">
    <property type="entry name" value="PROKAR_LIPOPROTEIN"/>
    <property type="match status" value="1"/>
</dbReference>
<keyword evidence="4" id="KW-1185">Reference proteome</keyword>
<organism evidence="3 4">
    <name type="scientific">Thiomicrorhabdus marina</name>
    <dbReference type="NCBI Taxonomy" id="2818442"/>
    <lineage>
        <taxon>Bacteria</taxon>
        <taxon>Pseudomonadati</taxon>
        <taxon>Pseudomonadota</taxon>
        <taxon>Gammaproteobacteria</taxon>
        <taxon>Thiotrichales</taxon>
        <taxon>Piscirickettsiaceae</taxon>
        <taxon>Thiomicrorhabdus</taxon>
    </lineage>
</organism>
<feature type="signal peptide" evidence="2">
    <location>
        <begin position="1"/>
        <end position="21"/>
    </location>
</feature>
<evidence type="ECO:0000313" key="4">
    <source>
        <dbReference type="Proteomes" id="UP000664835"/>
    </source>
</evidence>
<evidence type="ECO:0000256" key="1">
    <source>
        <dbReference type="SAM" id="MobiDB-lite"/>
    </source>
</evidence>
<sequence length="375" mass="40288">MKTLLKSSSIFFLALGLGACGGGGSSDNTALPSDNASGTPAETRSFQSSVDTPALNYSGTTVYWDLETNSIVDESADWELKISSDGYGHTIQVNGGVSGTGSAGIGAILTDSPFEITDPTDLSQVYKYFEDSASGVLSTPGGYGPLEYNVAGSHKMWPNFATYVFEQNGIYYKAQVISNYGEDGTSPSATLRIRYAAAAENEPSSVTTLDAATDSTQAAYLDLANGNTVSSDQLWQMAYQKYVGFKTNGGISGEGNVSGCLAHSYSNLYDENGAPVQSEFESKTAENTLTEFNSVSSASCTEWLEDTATSQFTDWYTYDMSTHTITIHDDASNGWILRSATADTNGDYQYARIRVKSWENGTLVFEVENWDEDAQ</sequence>
<evidence type="ECO:0000256" key="2">
    <source>
        <dbReference type="SAM" id="SignalP"/>
    </source>
</evidence>
<dbReference type="Proteomes" id="UP000664835">
    <property type="component" value="Unassembled WGS sequence"/>
</dbReference>
<dbReference type="EMBL" id="JAGETV010000007">
    <property type="protein sequence ID" value="MBO1927060.1"/>
    <property type="molecule type" value="Genomic_DNA"/>
</dbReference>
<dbReference type="RefSeq" id="WP_208148509.1">
    <property type="nucleotide sequence ID" value="NZ_JAGETV010000007.1"/>
</dbReference>
<gene>
    <name evidence="3" type="ORF">J3998_05670</name>
</gene>
<comment type="caution">
    <text evidence="3">The sequence shown here is derived from an EMBL/GenBank/DDBJ whole genome shotgun (WGS) entry which is preliminary data.</text>
</comment>
<proteinExistence type="predicted"/>
<protein>
    <submittedName>
        <fullName evidence="3">HmuY family protein</fullName>
    </submittedName>
</protein>
<name>A0ABS3Q3Z8_9GAMM</name>
<keyword evidence="2" id="KW-0732">Signal</keyword>